<keyword evidence="4" id="KW-0808">Transferase</keyword>
<dbReference type="GO" id="GO:0032259">
    <property type="term" value="P:methylation"/>
    <property type="evidence" value="ECO:0007669"/>
    <property type="project" value="UniProtKB-KW"/>
</dbReference>
<comment type="caution">
    <text evidence="10">The sequence shown here is derived from an EMBL/GenBank/DDBJ whole genome shotgun (WGS) entry which is preliminary data.</text>
</comment>
<dbReference type="Proteomes" id="UP001432322">
    <property type="component" value="Unassembled WGS sequence"/>
</dbReference>
<accession>A0AAV5W458</accession>
<feature type="region of interest" description="Disordered" evidence="8">
    <location>
        <begin position="1070"/>
        <end position="1130"/>
    </location>
</feature>
<comment type="subcellular location">
    <subcellularLocation>
        <location evidence="1">Chromosome</location>
    </subcellularLocation>
</comment>
<evidence type="ECO:0000256" key="8">
    <source>
        <dbReference type="SAM" id="MobiDB-lite"/>
    </source>
</evidence>
<feature type="non-terminal residue" evidence="10">
    <location>
        <position position="1"/>
    </location>
</feature>
<dbReference type="SUPFAM" id="SSF47473">
    <property type="entry name" value="EF-hand"/>
    <property type="match status" value="1"/>
</dbReference>
<dbReference type="Pfam" id="PF00856">
    <property type="entry name" value="SET"/>
    <property type="match status" value="1"/>
</dbReference>
<feature type="compositionally biased region" description="Polar residues" evidence="8">
    <location>
        <begin position="1096"/>
        <end position="1111"/>
    </location>
</feature>
<proteinExistence type="predicted"/>
<dbReference type="PANTHER" id="PTHR46223:SF3">
    <property type="entry name" value="HISTONE-LYSINE N-METHYLTRANSFERASE SET-23"/>
    <property type="match status" value="1"/>
</dbReference>
<feature type="region of interest" description="Disordered" evidence="8">
    <location>
        <begin position="936"/>
        <end position="955"/>
    </location>
</feature>
<evidence type="ECO:0000259" key="9">
    <source>
        <dbReference type="PROSITE" id="PS50280"/>
    </source>
</evidence>
<dbReference type="SUPFAM" id="SSF82199">
    <property type="entry name" value="SET domain"/>
    <property type="match status" value="1"/>
</dbReference>
<dbReference type="AlphaFoldDB" id="A0AAV5W458"/>
<feature type="region of interest" description="Disordered" evidence="8">
    <location>
        <begin position="61"/>
        <end position="83"/>
    </location>
</feature>
<dbReference type="InterPro" id="IPR050973">
    <property type="entry name" value="H3K9_Histone-Lys_N-MTase"/>
</dbReference>
<name>A0AAV5W458_9BILA</name>
<keyword evidence="5" id="KW-0949">S-adenosyl-L-methionine</keyword>
<evidence type="ECO:0000256" key="3">
    <source>
        <dbReference type="ARBA" id="ARBA00022603"/>
    </source>
</evidence>
<dbReference type="GO" id="GO:0008168">
    <property type="term" value="F:methyltransferase activity"/>
    <property type="evidence" value="ECO:0007669"/>
    <property type="project" value="UniProtKB-KW"/>
</dbReference>
<dbReference type="EMBL" id="BTSY01000005">
    <property type="protein sequence ID" value="GMT26971.1"/>
    <property type="molecule type" value="Genomic_DNA"/>
</dbReference>
<evidence type="ECO:0000256" key="4">
    <source>
        <dbReference type="ARBA" id="ARBA00022679"/>
    </source>
</evidence>
<dbReference type="InterPro" id="IPR001214">
    <property type="entry name" value="SET_dom"/>
</dbReference>
<protein>
    <recommendedName>
        <fullName evidence="9">SET domain-containing protein</fullName>
    </recommendedName>
</protein>
<feature type="compositionally biased region" description="Low complexity" evidence="8">
    <location>
        <begin position="421"/>
        <end position="432"/>
    </location>
</feature>
<feature type="compositionally biased region" description="Acidic residues" evidence="8">
    <location>
        <begin position="945"/>
        <end position="955"/>
    </location>
</feature>
<organism evidence="10 11">
    <name type="scientific">Pristionchus fissidentatus</name>
    <dbReference type="NCBI Taxonomy" id="1538716"/>
    <lineage>
        <taxon>Eukaryota</taxon>
        <taxon>Metazoa</taxon>
        <taxon>Ecdysozoa</taxon>
        <taxon>Nematoda</taxon>
        <taxon>Chromadorea</taxon>
        <taxon>Rhabditida</taxon>
        <taxon>Rhabditina</taxon>
        <taxon>Diplogasteromorpha</taxon>
        <taxon>Diplogasteroidea</taxon>
        <taxon>Neodiplogasteridae</taxon>
        <taxon>Pristionchus</taxon>
    </lineage>
</organism>
<dbReference type="Gene3D" id="2.170.270.10">
    <property type="entry name" value="SET domain"/>
    <property type="match status" value="1"/>
</dbReference>
<evidence type="ECO:0000256" key="6">
    <source>
        <dbReference type="ARBA" id="ARBA00022723"/>
    </source>
</evidence>
<dbReference type="GO" id="GO:0046872">
    <property type="term" value="F:metal ion binding"/>
    <property type="evidence" value="ECO:0007669"/>
    <property type="project" value="UniProtKB-KW"/>
</dbReference>
<keyword evidence="2" id="KW-0158">Chromosome</keyword>
<feature type="compositionally biased region" description="Basic residues" evidence="8">
    <location>
        <begin position="1119"/>
        <end position="1130"/>
    </location>
</feature>
<evidence type="ECO:0000256" key="7">
    <source>
        <dbReference type="ARBA" id="ARBA00022833"/>
    </source>
</evidence>
<feature type="region of interest" description="Disordered" evidence="8">
    <location>
        <begin position="144"/>
        <end position="178"/>
    </location>
</feature>
<feature type="region of interest" description="Disordered" evidence="8">
    <location>
        <begin position="1"/>
        <end position="46"/>
    </location>
</feature>
<dbReference type="PROSITE" id="PS50280">
    <property type="entry name" value="SET"/>
    <property type="match status" value="1"/>
</dbReference>
<feature type="region of interest" description="Disordered" evidence="8">
    <location>
        <begin position="414"/>
        <end position="437"/>
    </location>
</feature>
<gene>
    <name evidence="10" type="ORF">PFISCL1PPCAC_18268</name>
</gene>
<dbReference type="SMART" id="SM00317">
    <property type="entry name" value="SET"/>
    <property type="match status" value="1"/>
</dbReference>
<feature type="compositionally biased region" description="Basic and acidic residues" evidence="8">
    <location>
        <begin position="144"/>
        <end position="161"/>
    </location>
</feature>
<reference evidence="10" key="1">
    <citation type="submission" date="2023-10" db="EMBL/GenBank/DDBJ databases">
        <title>Genome assembly of Pristionchus species.</title>
        <authorList>
            <person name="Yoshida K."/>
            <person name="Sommer R.J."/>
        </authorList>
    </citation>
    <scope>NUCLEOTIDE SEQUENCE</scope>
    <source>
        <strain evidence="10">RS5133</strain>
    </source>
</reference>
<feature type="domain" description="SET" evidence="9">
    <location>
        <begin position="744"/>
        <end position="885"/>
    </location>
</feature>
<evidence type="ECO:0000313" key="10">
    <source>
        <dbReference type="EMBL" id="GMT26971.1"/>
    </source>
</evidence>
<evidence type="ECO:0000313" key="11">
    <source>
        <dbReference type="Proteomes" id="UP001432322"/>
    </source>
</evidence>
<dbReference type="InterPro" id="IPR011992">
    <property type="entry name" value="EF-hand-dom_pair"/>
</dbReference>
<keyword evidence="11" id="KW-1185">Reference proteome</keyword>
<dbReference type="Gene3D" id="1.10.238.10">
    <property type="entry name" value="EF-hand"/>
    <property type="match status" value="1"/>
</dbReference>
<evidence type="ECO:0000256" key="5">
    <source>
        <dbReference type="ARBA" id="ARBA00022691"/>
    </source>
</evidence>
<evidence type="ECO:0000256" key="1">
    <source>
        <dbReference type="ARBA" id="ARBA00004286"/>
    </source>
</evidence>
<keyword evidence="7" id="KW-0862">Zinc</keyword>
<dbReference type="GO" id="GO:0005694">
    <property type="term" value="C:chromosome"/>
    <property type="evidence" value="ECO:0007669"/>
    <property type="project" value="UniProtKB-SubCell"/>
</dbReference>
<keyword evidence="6" id="KW-0479">Metal-binding</keyword>
<sequence>REMEGVNRKSPCHGADRLHSSKDGQQAEMEGKTGTSARSRVAYETRVEDSRTTVFRSTVSRSTVPSACAASSSSRPSIDSPTCSDDDDVICLDDNPVHAVPRVFTTAASLVMGGTVRSENMISSRSPDYSNAGPIVKRAKIYERGEEEGQRMTDIEKKFKESSSSGKAAENEEISSSVISARATSATAAATSNPMEDALRLQGQLSLSETIGSKRRKLREIKHDRPPASMEEAEERVSAHAEFHASLVRLQRVVDMMTKKSEMTGVVKALVERWHRLLADSIGYSEQLERERVHQEELRLQGWTFDEWRDRYVDWVENGEDGVNDMFRRLDEEGRGSVARDAFIGEIMESDFSTFRLEMAKVADMFNKGDGMIDLDEFIKELKKPDPESNTSTRMDVEVDDEVEAADEMRVNEQQTIVEEPGSPNSAPASSPLLDDTSNEVREATLAFTEEMVESEELHGSDCNANTSVHPSPCFIPKEKSTVITEEAEGSFKEVCEKIARNTATAHHRLDSERGEPRELRGSPSIVTAAVRNRSIPREKTTVLQRASSRIPLPINKPIFDMRLPPRTIDLREYAKVAKSEENARAELIRRVMKVVQREEGANFDQLYPHPFGTKGGDVEHAKMHAKLKCVEWRAGHKCYMANLPPVFFESWISELDPSELPRFDFCATSRFSSKVEKAMKSCQELQVRCGRSCGQCESRLTGALHSERLCKCSAKNDDVEGDEQLPVECNENCSCDPNECGNRVLQRGRSSPLLVFHHHKKGLTLRALTDYSPFDLITEMTGEVVTAYEATVRGWSAYTLELPARRVSIDMDEETGEERRHVHDHLVLDSTESSNESRFLSHSCRPNARLQTVYVERSGKWMSRQAVVAIDHISFGVEITIDYHTFLSVDTPHDNYSELFQVCWCGSGDLCKFRSGLRPEVAEKRARLISQRNQDEIRRKAEEQGDSWTDEDEKEEAVRVRRRRRIKGEEKKRKRREASLLDLNEFVVKRRGVLEELSSLAPPSSLDDADDRQERVRRMLKRMDKGQADLDRLTEGGEEAVRDPRAQALAGRWQRLRADAIRYTEKLERDRERLKVHGKTKRKEGSVRRRREASQDSIDSSRCSYRSASEVSDAERLWRRRTGHSTKNK</sequence>
<evidence type="ECO:0000256" key="2">
    <source>
        <dbReference type="ARBA" id="ARBA00022454"/>
    </source>
</evidence>
<dbReference type="InterPro" id="IPR046341">
    <property type="entry name" value="SET_dom_sf"/>
</dbReference>
<dbReference type="PANTHER" id="PTHR46223">
    <property type="entry name" value="HISTONE-LYSINE N-METHYLTRANSFERASE SUV39H"/>
    <property type="match status" value="1"/>
</dbReference>
<keyword evidence="3" id="KW-0489">Methyltransferase</keyword>